<dbReference type="RefSeq" id="WP_062902675.1">
    <property type="nucleotide sequence ID" value="NZ_CP013342.1"/>
</dbReference>
<reference evidence="6" key="1">
    <citation type="submission" date="2015-11" db="EMBL/GenBank/DDBJ databases">
        <title>Complete genome sequence of a polyethylene glycol-degrading strain Sphingopyxis terrae strain 203-1 (NBRC 15098).</title>
        <authorList>
            <person name="Yoshiyuki O."/>
            <person name="Shouta N."/>
            <person name="Nagata Y."/>
            <person name="Numata M."/>
            <person name="Tsuchikane K."/>
            <person name="Hosoyama A."/>
            <person name="Yamazoe A."/>
            <person name="Tsuda M."/>
            <person name="Fujita N."/>
            <person name="Kawai F."/>
        </authorList>
    </citation>
    <scope>NUCLEOTIDE SEQUENCE [LARGE SCALE GENOMIC DNA]</scope>
    <source>
        <strain evidence="6">203-1</strain>
    </source>
</reference>
<organism evidence="5 6">
    <name type="scientific">Sphingopyxis terrae subsp. terrae NBRC 15098</name>
    <dbReference type="NCBI Taxonomy" id="1219058"/>
    <lineage>
        <taxon>Bacteria</taxon>
        <taxon>Pseudomonadati</taxon>
        <taxon>Pseudomonadota</taxon>
        <taxon>Alphaproteobacteria</taxon>
        <taxon>Sphingomonadales</taxon>
        <taxon>Sphingomonadaceae</taxon>
        <taxon>Sphingopyxis</taxon>
    </lineage>
</organism>
<reference evidence="5 6" key="2">
    <citation type="journal article" date="2016" name="Genome Announc.">
        <title>Complete Genome Sequence of Sphingopyxis terrae Strain 203-1 (NBRC 111660), a Polyethylene Glycol Degrader.</title>
        <authorList>
            <person name="Ohtsubo Y."/>
            <person name="Nonoyama S."/>
            <person name="Nagata Y."/>
            <person name="Numata M."/>
            <person name="Tsuchikane K."/>
            <person name="Hosoyama A."/>
            <person name="Yamazoe A."/>
            <person name="Tsuda M."/>
            <person name="Fujita N."/>
            <person name="Kawai F."/>
        </authorList>
    </citation>
    <scope>NUCLEOTIDE SEQUENCE [LARGE SCALE GENOMIC DNA]</scope>
    <source>
        <strain evidence="5 6">203-1</strain>
    </source>
</reference>
<sequence length="223" mass="23794">MPTAIIFDFDGVIADSEVRANTTLAESLTAIGLPTSYDECLRDYYGHNWQETQRRIEVRLGGPLPPDFREQHRARARERFAEGFAPVPGAPEFLATLGDRPRAIASSSSPAYIAMSLDRFGLAHHFGRHVYSADGWDRGKPHPDIYLAAAKGIGADPAACLAIEDSPTGAQAALAAGMTVVGFCGAGHIVDRGAHGAMLRAVGVHHVAEDFATLHRLPIAATA</sequence>
<comment type="similarity">
    <text evidence="2">Belongs to the HAD-like hydrolase superfamily. CbbY/CbbZ/Gph/YieH family.</text>
</comment>
<dbReference type="Proteomes" id="UP000076234">
    <property type="component" value="Chromosome"/>
</dbReference>
<dbReference type="SUPFAM" id="SSF56784">
    <property type="entry name" value="HAD-like"/>
    <property type="match status" value="1"/>
</dbReference>
<dbReference type="KEGG" id="ster:AOA14_17160"/>
<dbReference type="NCBIfam" id="TIGR01509">
    <property type="entry name" value="HAD-SF-IA-v3"/>
    <property type="match status" value="1"/>
</dbReference>
<dbReference type="InterPro" id="IPR023198">
    <property type="entry name" value="PGP-like_dom2"/>
</dbReference>
<dbReference type="SFLD" id="SFLDG01135">
    <property type="entry name" value="C1.5.6:_HAD__Beta-PGM__Phospha"/>
    <property type="match status" value="1"/>
</dbReference>
<gene>
    <name evidence="5" type="ORF">AOA14_17160</name>
</gene>
<keyword evidence="3" id="KW-0479">Metal-binding</keyword>
<dbReference type="Gene3D" id="3.40.50.1000">
    <property type="entry name" value="HAD superfamily/HAD-like"/>
    <property type="match status" value="1"/>
</dbReference>
<dbReference type="GO" id="GO:0046872">
    <property type="term" value="F:metal ion binding"/>
    <property type="evidence" value="ECO:0007669"/>
    <property type="project" value="UniProtKB-KW"/>
</dbReference>
<dbReference type="EMBL" id="CP013342">
    <property type="protein sequence ID" value="AMU96332.1"/>
    <property type="molecule type" value="Genomic_DNA"/>
</dbReference>
<dbReference type="InterPro" id="IPR051600">
    <property type="entry name" value="Beta-PGM-like"/>
</dbReference>
<evidence type="ECO:0000256" key="3">
    <source>
        <dbReference type="ARBA" id="ARBA00022723"/>
    </source>
</evidence>
<dbReference type="PANTHER" id="PTHR46193:SF10">
    <property type="entry name" value="6-PHOSPHOGLUCONATE PHOSPHATASE"/>
    <property type="match status" value="1"/>
</dbReference>
<dbReference type="Pfam" id="PF00702">
    <property type="entry name" value="Hydrolase"/>
    <property type="match status" value="1"/>
</dbReference>
<evidence type="ECO:0000256" key="4">
    <source>
        <dbReference type="ARBA" id="ARBA00022842"/>
    </source>
</evidence>
<dbReference type="InterPro" id="IPR023214">
    <property type="entry name" value="HAD_sf"/>
</dbReference>
<name>A0A142W2Z0_9SPHN</name>
<dbReference type="AlphaFoldDB" id="A0A142W2Z0"/>
<dbReference type="InterPro" id="IPR006439">
    <property type="entry name" value="HAD-SF_hydro_IA"/>
</dbReference>
<evidence type="ECO:0008006" key="7">
    <source>
        <dbReference type="Google" id="ProtNLM"/>
    </source>
</evidence>
<evidence type="ECO:0000313" key="6">
    <source>
        <dbReference type="Proteomes" id="UP000076234"/>
    </source>
</evidence>
<comment type="cofactor">
    <cofactor evidence="1">
        <name>Mg(2+)</name>
        <dbReference type="ChEBI" id="CHEBI:18420"/>
    </cofactor>
</comment>
<dbReference type="Gene3D" id="1.10.150.240">
    <property type="entry name" value="Putative phosphatase, domain 2"/>
    <property type="match status" value="1"/>
</dbReference>
<accession>A0A142W2Z0</accession>
<dbReference type="PANTHER" id="PTHR46193">
    <property type="entry name" value="6-PHOSPHOGLUCONATE PHOSPHATASE"/>
    <property type="match status" value="1"/>
</dbReference>
<keyword evidence="4" id="KW-0460">Magnesium</keyword>
<dbReference type="GO" id="GO:0003824">
    <property type="term" value="F:catalytic activity"/>
    <property type="evidence" value="ECO:0007669"/>
    <property type="project" value="UniProtKB-ARBA"/>
</dbReference>
<dbReference type="SFLD" id="SFLDS00003">
    <property type="entry name" value="Haloacid_Dehalogenase"/>
    <property type="match status" value="1"/>
</dbReference>
<evidence type="ECO:0000313" key="5">
    <source>
        <dbReference type="EMBL" id="AMU96332.1"/>
    </source>
</evidence>
<dbReference type="InterPro" id="IPR036412">
    <property type="entry name" value="HAD-like_sf"/>
</dbReference>
<protein>
    <recommendedName>
        <fullName evidence="7">Haloacid dehalogenase superfamily, subfamily IA, variant 3 with third motif having DD or ED</fullName>
    </recommendedName>
</protein>
<evidence type="ECO:0000256" key="2">
    <source>
        <dbReference type="ARBA" id="ARBA00006171"/>
    </source>
</evidence>
<evidence type="ECO:0000256" key="1">
    <source>
        <dbReference type="ARBA" id="ARBA00001946"/>
    </source>
</evidence>
<proteinExistence type="inferred from homology"/>
<dbReference type="SFLD" id="SFLDG01129">
    <property type="entry name" value="C1.5:_HAD__Beta-PGM__Phosphata"/>
    <property type="match status" value="1"/>
</dbReference>
<dbReference type="STRING" id="1219058.AOA14_17160"/>